<dbReference type="GO" id="GO:0016020">
    <property type="term" value="C:membrane"/>
    <property type="evidence" value="ECO:0007669"/>
    <property type="project" value="UniProtKB-SubCell"/>
</dbReference>
<keyword evidence="3 5" id="KW-1133">Transmembrane helix</keyword>
<organism evidence="6">
    <name type="scientific">Pectinophora gossypiella</name>
    <name type="common">Cotton pink bollworm</name>
    <name type="synonym">Depressaria gossypiella</name>
    <dbReference type="NCBI Taxonomy" id="13191"/>
    <lineage>
        <taxon>Eukaryota</taxon>
        <taxon>Metazoa</taxon>
        <taxon>Ecdysozoa</taxon>
        <taxon>Arthropoda</taxon>
        <taxon>Hexapoda</taxon>
        <taxon>Insecta</taxon>
        <taxon>Pterygota</taxon>
        <taxon>Neoptera</taxon>
        <taxon>Endopterygota</taxon>
        <taxon>Lepidoptera</taxon>
        <taxon>Glossata</taxon>
        <taxon>Ditrysia</taxon>
        <taxon>Gelechioidea</taxon>
        <taxon>Gelechiidae</taxon>
        <taxon>Apatetrinae</taxon>
        <taxon>Pectinophora</taxon>
    </lineage>
</organism>
<proteinExistence type="predicted"/>
<reference evidence="6" key="1">
    <citation type="submission" date="2015-09" db="EMBL/GenBank/DDBJ databases">
        <title>De novo assembly of Pectinophora gossypiella (Pink Bollworm) gut transcriptome.</title>
        <authorList>
            <person name="Tassone E.E."/>
        </authorList>
    </citation>
    <scope>NUCLEOTIDE SEQUENCE</scope>
</reference>
<feature type="transmembrane region" description="Helical" evidence="5">
    <location>
        <begin position="85"/>
        <end position="104"/>
    </location>
</feature>
<protein>
    <recommendedName>
        <fullName evidence="7">Tetraspanin</fullName>
    </recommendedName>
</protein>
<keyword evidence="4 5" id="KW-0472">Membrane</keyword>
<feature type="transmembrane region" description="Helical" evidence="5">
    <location>
        <begin position="47"/>
        <end position="65"/>
    </location>
</feature>
<dbReference type="SUPFAM" id="SSF48652">
    <property type="entry name" value="Tetraspanin"/>
    <property type="match status" value="1"/>
</dbReference>
<evidence type="ECO:0000256" key="5">
    <source>
        <dbReference type="SAM" id="Phobius"/>
    </source>
</evidence>
<feature type="transmembrane region" description="Helical" evidence="5">
    <location>
        <begin position="15"/>
        <end position="35"/>
    </location>
</feature>
<dbReference type="EMBL" id="GDQN01005424">
    <property type="protein sequence ID" value="JAT85630.1"/>
    <property type="molecule type" value="Transcribed_RNA"/>
</dbReference>
<dbReference type="InterPro" id="IPR008952">
    <property type="entry name" value="Tetraspanin_EC2_sf"/>
</dbReference>
<dbReference type="Pfam" id="PF00335">
    <property type="entry name" value="Tetraspanin"/>
    <property type="match status" value="1"/>
</dbReference>
<dbReference type="InterPro" id="IPR018499">
    <property type="entry name" value="Tetraspanin/Peripherin"/>
</dbReference>
<feature type="transmembrane region" description="Helical" evidence="5">
    <location>
        <begin position="243"/>
        <end position="265"/>
    </location>
</feature>
<evidence type="ECO:0000256" key="2">
    <source>
        <dbReference type="ARBA" id="ARBA00022692"/>
    </source>
</evidence>
<evidence type="ECO:0000256" key="3">
    <source>
        <dbReference type="ARBA" id="ARBA00022989"/>
    </source>
</evidence>
<dbReference type="AlphaFoldDB" id="A0A1E1WF70"/>
<evidence type="ECO:0008006" key="7">
    <source>
        <dbReference type="Google" id="ProtNLM"/>
    </source>
</evidence>
<evidence type="ECO:0000256" key="4">
    <source>
        <dbReference type="ARBA" id="ARBA00023136"/>
    </source>
</evidence>
<accession>A0A1E1WF70</accession>
<evidence type="ECO:0000256" key="1">
    <source>
        <dbReference type="ARBA" id="ARBA00004141"/>
    </source>
</evidence>
<sequence>MKCVSSFLFDCGDFFFIRSLFVSPILLLTICALNFEAFTKTPVLPSVLITIPIVLLFLIPIRFALGCFGWKAEELAAEKNNRNPIIVFITLLGIIISVLTRFIVLTARSDFPYHVEKWVADGFTEDRMDSFYLLEKNRKCCGTTGADSYIAKNWSIPLTCCKEKLNNAKDKKSSDSDEDGSFTDNVSDAIEGFIDRTDSKLDNAMTDVEYKVVNDSFCTADNAFDGCNMVLVKYMFTLARLNIGFTSVIILFDLITILFAVFVIYELKAKEPPADPNTDDNIIEKVPVPHQLEEQFKY</sequence>
<comment type="subcellular location">
    <subcellularLocation>
        <location evidence="1">Membrane</location>
        <topology evidence="1">Multi-pass membrane protein</topology>
    </subcellularLocation>
</comment>
<name>A0A1E1WF70_PECGO</name>
<keyword evidence="2 5" id="KW-0812">Transmembrane</keyword>
<evidence type="ECO:0000313" key="6">
    <source>
        <dbReference type="EMBL" id="JAT85630.1"/>
    </source>
</evidence>
<gene>
    <name evidence="6" type="ORF">g.15745</name>
</gene>